<proteinExistence type="predicted"/>
<dbReference type="Pfam" id="PF00990">
    <property type="entry name" value="GGDEF"/>
    <property type="match status" value="1"/>
</dbReference>
<comment type="caution">
    <text evidence="5">The sequence shown here is derived from an EMBL/GenBank/DDBJ whole genome shotgun (WGS) entry which is preliminary data.</text>
</comment>
<dbReference type="PANTHER" id="PTHR46663:SF3">
    <property type="entry name" value="SLL0267 PROTEIN"/>
    <property type="match status" value="1"/>
</dbReference>
<protein>
    <submittedName>
        <fullName evidence="5">Diguanylate cyclase</fullName>
    </submittedName>
</protein>
<dbReference type="InterPro" id="IPR000160">
    <property type="entry name" value="GGDEF_dom"/>
</dbReference>
<dbReference type="EMBL" id="BSFN01000034">
    <property type="protein sequence ID" value="GLK92082.1"/>
    <property type="molecule type" value="Genomic_DNA"/>
</dbReference>
<dbReference type="InterPro" id="IPR003018">
    <property type="entry name" value="GAF"/>
</dbReference>
<dbReference type="NCBIfam" id="TIGR00229">
    <property type="entry name" value="sensory_box"/>
    <property type="match status" value="1"/>
</dbReference>
<dbReference type="InterPro" id="IPR029016">
    <property type="entry name" value="GAF-like_dom_sf"/>
</dbReference>
<dbReference type="Gene3D" id="3.30.70.270">
    <property type="match status" value="1"/>
</dbReference>
<dbReference type="SMART" id="SM00065">
    <property type="entry name" value="GAF"/>
    <property type="match status" value="1"/>
</dbReference>
<dbReference type="NCBIfam" id="TIGR00254">
    <property type="entry name" value="GGDEF"/>
    <property type="match status" value="1"/>
</dbReference>
<dbReference type="InterPro" id="IPR000014">
    <property type="entry name" value="PAS"/>
</dbReference>
<dbReference type="PANTHER" id="PTHR46663">
    <property type="entry name" value="DIGUANYLATE CYCLASE DGCT-RELATED"/>
    <property type="match status" value="1"/>
</dbReference>
<dbReference type="InterPro" id="IPR013655">
    <property type="entry name" value="PAS_fold_3"/>
</dbReference>
<dbReference type="Pfam" id="PF08447">
    <property type="entry name" value="PAS_3"/>
    <property type="match status" value="1"/>
</dbReference>
<name>A0A9W6NIM0_9PSED</name>
<dbReference type="InterPro" id="IPR052163">
    <property type="entry name" value="DGC-Regulatory_Protein"/>
</dbReference>
<dbReference type="InterPro" id="IPR035965">
    <property type="entry name" value="PAS-like_dom_sf"/>
</dbReference>
<dbReference type="SMART" id="SM00267">
    <property type="entry name" value="GGDEF"/>
    <property type="match status" value="1"/>
</dbReference>
<reference evidence="5" key="1">
    <citation type="journal article" date="2014" name="Int. J. Syst. Evol. Microbiol.">
        <title>Complete genome sequence of Corynebacterium casei LMG S-19264T (=DSM 44701T), isolated from a smear-ripened cheese.</title>
        <authorList>
            <consortium name="US DOE Joint Genome Institute (JGI-PGF)"/>
            <person name="Walter F."/>
            <person name="Albersmeier A."/>
            <person name="Kalinowski J."/>
            <person name="Ruckert C."/>
        </authorList>
    </citation>
    <scope>NUCLEOTIDE SEQUENCE</scope>
    <source>
        <strain evidence="5">VKM B-2935</strain>
    </source>
</reference>
<dbReference type="PROSITE" id="PS50887">
    <property type="entry name" value="GGDEF"/>
    <property type="match status" value="1"/>
</dbReference>
<comment type="cofactor">
    <cofactor evidence="1">
        <name>Mg(2+)</name>
        <dbReference type="ChEBI" id="CHEBI:18420"/>
    </cofactor>
</comment>
<sequence>MLSAMPNRHAPSTSFIDLLLDAVCVVDSTGHFVYVSAAFEQIFGYSPTEILGRQMLDLVHPDDRAITLQTADEIMAGQPKLHFENRYLRKDGQVVHIMWSARWSPADQFRVAVARDITARKQAESMQAALYAISEAAHLAEDLPALFQQIHQIIAALLPALNFSVSLREDQGGELAFVYHVDEQPQAQNKTDLNLFNQEILRSGHPLLLTAQTQPWLPVQLHRLLGSDGQQCWLGVPLHSHRGIIGTLVLKRYADTTPYTDKDQELLQFVSTQIAAAIERKQLIATLQRMAQHDQLTGLPNRALLHDRLHTALTRARREYGQVALLYLDLDKFKAVNDQYGHATGDLLLQAVAARLKSCVRAADTVARFGGDEFVLLLENIELAEHALDIAQKIIAALGQPMELAGVQLQIRPSIGIAFYPLHGDTPMQLLKQADASMYNAKNQGGNRVAIPPAT</sequence>
<feature type="domain" description="PAS" evidence="3">
    <location>
        <begin position="16"/>
        <end position="78"/>
    </location>
</feature>
<dbReference type="CDD" id="cd00130">
    <property type="entry name" value="PAS"/>
    <property type="match status" value="1"/>
</dbReference>
<evidence type="ECO:0000256" key="2">
    <source>
        <dbReference type="ARBA" id="ARBA00004533"/>
    </source>
</evidence>
<dbReference type="PROSITE" id="PS50112">
    <property type="entry name" value="PAS"/>
    <property type="match status" value="1"/>
</dbReference>
<evidence type="ECO:0000256" key="1">
    <source>
        <dbReference type="ARBA" id="ARBA00001946"/>
    </source>
</evidence>
<evidence type="ECO:0000259" key="4">
    <source>
        <dbReference type="PROSITE" id="PS50887"/>
    </source>
</evidence>
<gene>
    <name evidence="5" type="ORF">GCM10017655_51460</name>
</gene>
<dbReference type="InterPro" id="IPR043128">
    <property type="entry name" value="Rev_trsase/Diguanyl_cyclase"/>
</dbReference>
<evidence type="ECO:0000313" key="6">
    <source>
        <dbReference type="Proteomes" id="UP001143328"/>
    </source>
</evidence>
<feature type="domain" description="GGDEF" evidence="4">
    <location>
        <begin position="321"/>
        <end position="454"/>
    </location>
</feature>
<dbReference type="Pfam" id="PF01590">
    <property type="entry name" value="GAF"/>
    <property type="match status" value="1"/>
</dbReference>
<dbReference type="GO" id="GO:0005886">
    <property type="term" value="C:plasma membrane"/>
    <property type="evidence" value="ECO:0007669"/>
    <property type="project" value="UniProtKB-SubCell"/>
</dbReference>
<dbReference type="FunFam" id="3.30.70.270:FF:000001">
    <property type="entry name" value="Diguanylate cyclase domain protein"/>
    <property type="match status" value="1"/>
</dbReference>
<dbReference type="CDD" id="cd01949">
    <property type="entry name" value="GGDEF"/>
    <property type="match status" value="1"/>
</dbReference>
<organism evidence="5 6">
    <name type="scientific">Pseudomonas turukhanskensis</name>
    <dbReference type="NCBI Taxonomy" id="1806536"/>
    <lineage>
        <taxon>Bacteria</taxon>
        <taxon>Pseudomonadati</taxon>
        <taxon>Pseudomonadota</taxon>
        <taxon>Gammaproteobacteria</taxon>
        <taxon>Pseudomonadales</taxon>
        <taxon>Pseudomonadaceae</taxon>
        <taxon>Pseudomonas</taxon>
    </lineage>
</organism>
<dbReference type="SMART" id="SM00091">
    <property type="entry name" value="PAS"/>
    <property type="match status" value="1"/>
</dbReference>
<comment type="subcellular location">
    <subcellularLocation>
        <location evidence="2">Cell inner membrane</location>
    </subcellularLocation>
</comment>
<accession>A0A9W6NIM0</accession>
<dbReference type="SUPFAM" id="SSF55785">
    <property type="entry name" value="PYP-like sensor domain (PAS domain)"/>
    <property type="match status" value="1"/>
</dbReference>
<dbReference type="SUPFAM" id="SSF55073">
    <property type="entry name" value="Nucleotide cyclase"/>
    <property type="match status" value="1"/>
</dbReference>
<keyword evidence="6" id="KW-1185">Reference proteome</keyword>
<dbReference type="GO" id="GO:0003824">
    <property type="term" value="F:catalytic activity"/>
    <property type="evidence" value="ECO:0007669"/>
    <property type="project" value="UniProtKB-ARBA"/>
</dbReference>
<reference evidence="5" key="2">
    <citation type="submission" date="2023-01" db="EMBL/GenBank/DDBJ databases">
        <authorList>
            <person name="Sun Q."/>
            <person name="Evtushenko L."/>
        </authorList>
    </citation>
    <scope>NUCLEOTIDE SEQUENCE</scope>
    <source>
        <strain evidence="5">VKM B-2935</strain>
    </source>
</reference>
<dbReference type="SUPFAM" id="SSF55781">
    <property type="entry name" value="GAF domain-like"/>
    <property type="match status" value="1"/>
</dbReference>
<dbReference type="Gene3D" id="3.30.450.20">
    <property type="entry name" value="PAS domain"/>
    <property type="match status" value="1"/>
</dbReference>
<dbReference type="InterPro" id="IPR029787">
    <property type="entry name" value="Nucleotide_cyclase"/>
</dbReference>
<dbReference type="AlphaFoldDB" id="A0A9W6NIM0"/>
<evidence type="ECO:0000259" key="3">
    <source>
        <dbReference type="PROSITE" id="PS50112"/>
    </source>
</evidence>
<dbReference type="Gene3D" id="3.30.450.40">
    <property type="match status" value="1"/>
</dbReference>
<evidence type="ECO:0000313" key="5">
    <source>
        <dbReference type="EMBL" id="GLK92082.1"/>
    </source>
</evidence>
<dbReference type="Proteomes" id="UP001143328">
    <property type="component" value="Unassembled WGS sequence"/>
</dbReference>